<dbReference type="SUPFAM" id="SSF81383">
    <property type="entry name" value="F-box domain"/>
    <property type="match status" value="1"/>
</dbReference>
<evidence type="ECO:0000259" key="2">
    <source>
        <dbReference type="PROSITE" id="PS50181"/>
    </source>
</evidence>
<evidence type="ECO:0000313" key="4">
    <source>
        <dbReference type="Proteomes" id="UP000567179"/>
    </source>
</evidence>
<organism evidence="3 4">
    <name type="scientific">Psilocybe cf. subviscida</name>
    <dbReference type="NCBI Taxonomy" id="2480587"/>
    <lineage>
        <taxon>Eukaryota</taxon>
        <taxon>Fungi</taxon>
        <taxon>Dikarya</taxon>
        <taxon>Basidiomycota</taxon>
        <taxon>Agaricomycotina</taxon>
        <taxon>Agaricomycetes</taxon>
        <taxon>Agaricomycetidae</taxon>
        <taxon>Agaricales</taxon>
        <taxon>Agaricineae</taxon>
        <taxon>Strophariaceae</taxon>
        <taxon>Psilocybe</taxon>
    </lineage>
</organism>
<feature type="compositionally biased region" description="Polar residues" evidence="1">
    <location>
        <begin position="17"/>
        <end position="27"/>
    </location>
</feature>
<accession>A0A8H5ETL7</accession>
<keyword evidence="4" id="KW-1185">Reference proteome</keyword>
<dbReference type="AlphaFoldDB" id="A0A8H5ETL7"/>
<dbReference type="EMBL" id="JAACJJ010000056">
    <property type="protein sequence ID" value="KAF5311892.1"/>
    <property type="molecule type" value="Genomic_DNA"/>
</dbReference>
<comment type="caution">
    <text evidence="3">The sequence shown here is derived from an EMBL/GenBank/DDBJ whole genome shotgun (WGS) entry which is preliminary data.</text>
</comment>
<reference evidence="3 4" key="1">
    <citation type="journal article" date="2020" name="ISME J.">
        <title>Uncovering the hidden diversity of litter-decomposition mechanisms in mushroom-forming fungi.</title>
        <authorList>
            <person name="Floudas D."/>
            <person name="Bentzer J."/>
            <person name="Ahren D."/>
            <person name="Johansson T."/>
            <person name="Persson P."/>
            <person name="Tunlid A."/>
        </authorList>
    </citation>
    <scope>NUCLEOTIDE SEQUENCE [LARGE SCALE GENOMIC DNA]</scope>
    <source>
        <strain evidence="3 4">CBS 101986</strain>
    </source>
</reference>
<dbReference type="Pfam" id="PF00646">
    <property type="entry name" value="F-box"/>
    <property type="match status" value="1"/>
</dbReference>
<gene>
    <name evidence="3" type="ORF">D9619_002682</name>
</gene>
<evidence type="ECO:0000313" key="3">
    <source>
        <dbReference type="EMBL" id="KAF5311892.1"/>
    </source>
</evidence>
<feature type="domain" description="F-box" evidence="2">
    <location>
        <begin position="73"/>
        <end position="122"/>
    </location>
</feature>
<feature type="region of interest" description="Disordered" evidence="1">
    <location>
        <begin position="1"/>
        <end position="67"/>
    </location>
</feature>
<protein>
    <recommendedName>
        <fullName evidence="2">F-box domain-containing protein</fullName>
    </recommendedName>
</protein>
<dbReference type="OrthoDB" id="2322499at2759"/>
<dbReference type="InterPro" id="IPR001810">
    <property type="entry name" value="F-box_dom"/>
</dbReference>
<dbReference type="Proteomes" id="UP000567179">
    <property type="component" value="Unassembled WGS sequence"/>
</dbReference>
<name>A0A8H5ETL7_9AGAR</name>
<feature type="region of interest" description="Disordered" evidence="1">
    <location>
        <begin position="812"/>
        <end position="842"/>
    </location>
</feature>
<sequence length="842" mass="95963">MGSPAGIATKPRRSGRATRQTSKNQSVPPDVTDADTKFADPPKKRRKVAKPKAATAREDQPVGVKPRRRAGKLSNLLDMPIDILYEVFSQLDPFDILKLTRTSKDLRNLLLNKSAVSVWKQSLHNIPGLPDCPPDMSIPAYVNLCFSTHCHICSAYTRTVEWCFRMRICKKCAKDELESLYSVFYNDKEDAPDLGGLDFHVLAAIIPCRSDKRETHLYAKTLFQTVSDEYDLLDGEDAKNQFIQDRISLVAMIYQHAGACEAWERNRNDSRHQDLSALKEERLAAIIKRLEGLGWGDEVKGIRRPDRLADHKLVNRPQRLTDKVWSNIKDGILRFMEEMRVKRLEREFQALIKRRKAPAMVALREYKKSKLADHELLPGPPDYCAFEPIREILKKPVNIGITPSSFDPVIPLLPGLISQWRNKLDMAMVKQTGIKFWNLASAPIRRFAHEAFLLYGDSDDEFSFYPPIREPQISDTEAIQKLKLASAVFTCKACSSPEYNMPGLFFGSPSTARKIMFYPQVLAHQCNCTNPQGMSMWSINVALGRHTDDEPDPSIVLSNTVTAPGQAGLGRKARKAWDCRSISFHHQGRKAAEAVIKVAGLDPAKATSQEMDDLNLRYVCTTCFDVAEAALPDPTLVEDPEPDQFEDLNVNIGLFDWRGAVRHSLDRHSSDEVEFFTMKPDEFSDEIKVAEGKLRERTTEEWQCAHCMDTRNEKPSRNLQTIKEHILTEHEIDHPVLDEDYFRHFAAPDLHLFQRPLWLSYMTIDPRGELRLIPPCIKGIKGDDGTFLRNDDGTLKTETVDHDKYDYARPRKSDIDQYDPSQPTLPDYLQSYDSDSDDDMLW</sequence>
<dbReference type="InterPro" id="IPR036047">
    <property type="entry name" value="F-box-like_dom_sf"/>
</dbReference>
<dbReference type="PROSITE" id="PS50181">
    <property type="entry name" value="FBOX"/>
    <property type="match status" value="1"/>
</dbReference>
<evidence type="ECO:0000256" key="1">
    <source>
        <dbReference type="SAM" id="MobiDB-lite"/>
    </source>
</evidence>
<dbReference type="SMART" id="SM00256">
    <property type="entry name" value="FBOX"/>
    <property type="match status" value="1"/>
</dbReference>
<proteinExistence type="predicted"/>